<dbReference type="InterPro" id="IPR006311">
    <property type="entry name" value="TAT_signal"/>
</dbReference>
<keyword evidence="6" id="KW-0813">Transport</keyword>
<gene>
    <name evidence="6" type="ORF">BJ968_004701</name>
</gene>
<dbReference type="Gene3D" id="3.40.50.2300">
    <property type="match status" value="2"/>
</dbReference>
<comment type="caution">
    <text evidence="6">The sequence shown here is derived from an EMBL/GenBank/DDBJ whole genome shotgun (WGS) entry which is preliminary data.</text>
</comment>
<dbReference type="RefSeq" id="WP_179757265.1">
    <property type="nucleotide sequence ID" value="NZ_JACCBB010000002.1"/>
</dbReference>
<dbReference type="GO" id="GO:0030246">
    <property type="term" value="F:carbohydrate binding"/>
    <property type="evidence" value="ECO:0007669"/>
    <property type="project" value="UniProtKB-ARBA"/>
</dbReference>
<keyword evidence="3" id="KW-0732">Signal</keyword>
<evidence type="ECO:0000256" key="4">
    <source>
        <dbReference type="SAM" id="MobiDB-lite"/>
    </source>
</evidence>
<dbReference type="SUPFAM" id="SSF53822">
    <property type="entry name" value="Periplasmic binding protein-like I"/>
    <property type="match status" value="1"/>
</dbReference>
<keyword evidence="6" id="KW-0762">Sugar transport</keyword>
<organism evidence="6 7">
    <name type="scientific">Kineococcus aurantiacus</name>
    <dbReference type="NCBI Taxonomy" id="37633"/>
    <lineage>
        <taxon>Bacteria</taxon>
        <taxon>Bacillati</taxon>
        <taxon>Actinomycetota</taxon>
        <taxon>Actinomycetes</taxon>
        <taxon>Kineosporiales</taxon>
        <taxon>Kineosporiaceae</taxon>
        <taxon>Kineococcus</taxon>
    </lineage>
</organism>
<feature type="region of interest" description="Disordered" evidence="4">
    <location>
        <begin position="1"/>
        <end position="20"/>
    </location>
</feature>
<dbReference type="AlphaFoldDB" id="A0A7Y9DQR0"/>
<dbReference type="PANTHER" id="PTHR46847:SF1">
    <property type="entry name" value="D-ALLOSE-BINDING PERIPLASMIC PROTEIN-RELATED"/>
    <property type="match status" value="1"/>
</dbReference>
<proteinExistence type="inferred from homology"/>
<dbReference type="Pfam" id="PF13407">
    <property type="entry name" value="Peripla_BP_4"/>
    <property type="match status" value="1"/>
</dbReference>
<comment type="similarity">
    <text evidence="2">Belongs to the bacterial solute-binding protein 2 family.</text>
</comment>
<evidence type="ECO:0000313" key="7">
    <source>
        <dbReference type="Proteomes" id="UP000521922"/>
    </source>
</evidence>
<evidence type="ECO:0000313" key="6">
    <source>
        <dbReference type="EMBL" id="NYD25092.1"/>
    </source>
</evidence>
<dbReference type="InterPro" id="IPR028082">
    <property type="entry name" value="Peripla_BP_I"/>
</dbReference>
<dbReference type="InterPro" id="IPR025997">
    <property type="entry name" value="SBP_2_dom"/>
</dbReference>
<comment type="subcellular location">
    <subcellularLocation>
        <location evidence="1">Cell envelope</location>
    </subcellularLocation>
</comment>
<feature type="domain" description="Periplasmic binding protein" evidence="5">
    <location>
        <begin position="68"/>
        <end position="297"/>
    </location>
</feature>
<reference evidence="6 7" key="1">
    <citation type="submission" date="2020-07" db="EMBL/GenBank/DDBJ databases">
        <title>Sequencing the genomes of 1000 actinobacteria strains.</title>
        <authorList>
            <person name="Klenk H.-P."/>
        </authorList>
    </citation>
    <scope>NUCLEOTIDE SEQUENCE [LARGE SCALE GENOMIC DNA]</scope>
    <source>
        <strain evidence="6 7">DSM 7487</strain>
    </source>
</reference>
<keyword evidence="7" id="KW-1185">Reference proteome</keyword>
<evidence type="ECO:0000256" key="2">
    <source>
        <dbReference type="ARBA" id="ARBA00007639"/>
    </source>
</evidence>
<evidence type="ECO:0000256" key="3">
    <source>
        <dbReference type="ARBA" id="ARBA00022729"/>
    </source>
</evidence>
<accession>A0A7Y9DQR0</accession>
<dbReference type="GO" id="GO:0030313">
    <property type="term" value="C:cell envelope"/>
    <property type="evidence" value="ECO:0007669"/>
    <property type="project" value="UniProtKB-SubCell"/>
</dbReference>
<name>A0A7Y9DQR0_9ACTN</name>
<protein>
    <submittedName>
        <fullName evidence="6">ABC-type sugar transport system substrate-binding protein</fullName>
    </submittedName>
</protein>
<evidence type="ECO:0000256" key="1">
    <source>
        <dbReference type="ARBA" id="ARBA00004196"/>
    </source>
</evidence>
<dbReference type="EMBL" id="JACCBB010000002">
    <property type="protein sequence ID" value="NYD25092.1"/>
    <property type="molecule type" value="Genomic_DNA"/>
</dbReference>
<dbReference type="PANTHER" id="PTHR46847">
    <property type="entry name" value="D-ALLOSE-BINDING PERIPLASMIC PROTEIN-RELATED"/>
    <property type="match status" value="1"/>
</dbReference>
<dbReference type="PROSITE" id="PS51318">
    <property type="entry name" value="TAT"/>
    <property type="match status" value="1"/>
</dbReference>
<dbReference type="CDD" id="cd01536">
    <property type="entry name" value="PBP1_ABC_sugar_binding-like"/>
    <property type="match status" value="1"/>
</dbReference>
<evidence type="ECO:0000259" key="5">
    <source>
        <dbReference type="Pfam" id="PF13407"/>
    </source>
</evidence>
<sequence>MTSLRKSGQASCSASGSGGVPRRSLLKGMGLGALSLPAGVALASCSDPAGSGTAGGAPAGDAKVVLASVPTTTNEYFTLWQAGGSEAAEALGLTYRMQSYNGSSATQIEQLRSASTAGVGQVVTFPINNDAVRQMGQSLSGQDIKLVTAFAATAWMVPAETIYGNDYVTLFTPREVLGQKAMSEAVFEAIGGSGNVLYLQGAPTNRTSLLRESGFDQAVAAYPGIKVLDRQNGNENGQDTRPVVQAWMSKYDNIDAIISHNSSSALGAVSVLEEAGNTHIKVGGTDEIAVMLDKLISGPNVVACQSIFGIWLGGYGVVRNYDAMNGVPHDPVEEMIFQDSLVIDTPDAAKEYKRITNQGSTGFDWKAMSRHLNPDAWDSQVAIAPIDPVPFFEQDLKAPKPADYSFPDALQKSLDAGKVQSIGAEYQQHVRKNPYAAAIKLTSTGKTVFGISYDA</sequence>
<dbReference type="Proteomes" id="UP000521922">
    <property type="component" value="Unassembled WGS sequence"/>
</dbReference>